<dbReference type="InterPro" id="IPR017930">
    <property type="entry name" value="Myb_dom"/>
</dbReference>
<keyword evidence="4" id="KW-0238">DNA-binding</keyword>
<evidence type="ECO:0000313" key="10">
    <source>
        <dbReference type="Proteomes" id="UP000237000"/>
    </source>
</evidence>
<feature type="region of interest" description="Disordered" evidence="6">
    <location>
        <begin position="307"/>
        <end position="337"/>
    </location>
</feature>
<evidence type="ECO:0000256" key="1">
    <source>
        <dbReference type="ARBA" id="ARBA00004123"/>
    </source>
</evidence>
<dbReference type="GO" id="GO:0005634">
    <property type="term" value="C:nucleus"/>
    <property type="evidence" value="ECO:0007669"/>
    <property type="project" value="UniProtKB-SubCell"/>
</dbReference>
<dbReference type="PROSITE" id="PS51294">
    <property type="entry name" value="HTH_MYB"/>
    <property type="match status" value="2"/>
</dbReference>
<dbReference type="SMART" id="SM00717">
    <property type="entry name" value="SANT"/>
    <property type="match status" value="2"/>
</dbReference>
<dbReference type="InParanoid" id="A0A2P5ASJ9"/>
<comment type="caution">
    <text evidence="9">The sequence shown here is derived from an EMBL/GenBank/DDBJ whole genome shotgun (WGS) entry which is preliminary data.</text>
</comment>
<evidence type="ECO:0000313" key="9">
    <source>
        <dbReference type="EMBL" id="PON39514.1"/>
    </source>
</evidence>
<accession>A0A2P5ASJ9</accession>
<dbReference type="FunFam" id="1.10.10.60:FF:000010">
    <property type="entry name" value="Transcriptional activator Myb isoform A"/>
    <property type="match status" value="1"/>
</dbReference>
<comment type="subcellular location">
    <subcellularLocation>
        <location evidence="1">Nucleus</location>
    </subcellularLocation>
</comment>
<feature type="domain" description="HTH myb-type" evidence="8">
    <location>
        <begin position="210"/>
        <end position="265"/>
    </location>
</feature>
<feature type="compositionally biased region" description="Basic residues" evidence="6">
    <location>
        <begin position="310"/>
        <end position="322"/>
    </location>
</feature>
<feature type="compositionally biased region" description="Low complexity" evidence="6">
    <location>
        <begin position="458"/>
        <end position="469"/>
    </location>
</feature>
<keyword evidence="2" id="KW-0677">Repeat</keyword>
<dbReference type="PROSITE" id="PS50090">
    <property type="entry name" value="MYB_LIKE"/>
    <property type="match status" value="2"/>
</dbReference>
<evidence type="ECO:0000256" key="3">
    <source>
        <dbReference type="ARBA" id="ARBA00023015"/>
    </source>
</evidence>
<gene>
    <name evidence="9" type="ORF">TorRG33x02_342470</name>
</gene>
<dbReference type="GO" id="GO:0000978">
    <property type="term" value="F:RNA polymerase II cis-regulatory region sequence-specific DNA binding"/>
    <property type="evidence" value="ECO:0007669"/>
    <property type="project" value="TreeGrafter"/>
</dbReference>
<evidence type="ECO:0000256" key="4">
    <source>
        <dbReference type="ARBA" id="ARBA00023125"/>
    </source>
</evidence>
<organism evidence="9 10">
    <name type="scientific">Trema orientale</name>
    <name type="common">Charcoal tree</name>
    <name type="synonym">Celtis orientalis</name>
    <dbReference type="NCBI Taxonomy" id="63057"/>
    <lineage>
        <taxon>Eukaryota</taxon>
        <taxon>Viridiplantae</taxon>
        <taxon>Streptophyta</taxon>
        <taxon>Embryophyta</taxon>
        <taxon>Tracheophyta</taxon>
        <taxon>Spermatophyta</taxon>
        <taxon>Magnoliopsida</taxon>
        <taxon>eudicotyledons</taxon>
        <taxon>Gunneridae</taxon>
        <taxon>Pentapetalae</taxon>
        <taxon>rosids</taxon>
        <taxon>fabids</taxon>
        <taxon>Rosales</taxon>
        <taxon>Cannabaceae</taxon>
        <taxon>Trema</taxon>
    </lineage>
</organism>
<dbReference type="EMBL" id="JXTC01000715">
    <property type="protein sequence ID" value="PON39514.1"/>
    <property type="molecule type" value="Genomic_DNA"/>
</dbReference>
<dbReference type="OrthoDB" id="2143914at2759"/>
<keyword evidence="10" id="KW-1185">Reference proteome</keyword>
<dbReference type="InterPro" id="IPR050560">
    <property type="entry name" value="MYB_TF"/>
</dbReference>
<dbReference type="STRING" id="63057.A0A2P5ASJ9"/>
<dbReference type="InterPro" id="IPR001005">
    <property type="entry name" value="SANT/Myb"/>
</dbReference>
<evidence type="ECO:0000256" key="6">
    <source>
        <dbReference type="SAM" id="MobiDB-lite"/>
    </source>
</evidence>
<dbReference type="AlphaFoldDB" id="A0A2P5ASJ9"/>
<keyword evidence="3" id="KW-0804">Transcription</keyword>
<feature type="domain" description="Myb-like" evidence="7">
    <location>
        <begin position="262"/>
        <end position="312"/>
    </location>
</feature>
<evidence type="ECO:0000256" key="2">
    <source>
        <dbReference type="ARBA" id="ARBA00022737"/>
    </source>
</evidence>
<evidence type="ECO:0000259" key="7">
    <source>
        <dbReference type="PROSITE" id="PS50090"/>
    </source>
</evidence>
<protein>
    <submittedName>
        <fullName evidence="9">Octamer-binding transcription factor</fullName>
    </submittedName>
</protein>
<sequence>MEEGRGGGGSGFLSGDFTSYIRSAKPYNNTNNIYHHSYSSKPARPPFTAIDRFLSGQSHHLTNTSSQLQAHDHQNNVASANGLWDFSSNNFTKSHHDNIHHGAINYNSGVHFPWPRLLATSNHGDDHHHNLDDHHDLHQDQASFFEGLFVDDHDHDDDHMAGEAVMMNRTVLQERININNTCSKGGVVEVVEMINSCKEMGKRALKKAPSAALIKGQWTDEEDRKLIRLVKQYGVRKWAQIAEKMIGRAGKQCRERWHNHLRPDIKKDSWSEEEERILVEAHAEVGNRWAEIAKRIAGRTENAIKNHWNATKRRQNSRRKSSKQAESQKGKPQSSVLQNYIRSKSLMMSNDNNNNNNVPMVVVDLSESNSTNTTTDHSGSESPLLVSDQIYDDELLFMQKLFSTSSGSSTSNNHIPPLVDNCGTTTTTTTESVKINGGDQQKLNSTSDRIDHDHHHGNSQINSKNSTTTSSATHLYSDLYLSYLLNGAPPPPPPSCSSSSSIMVDEHDYGQMCKIKTVECADHDHQSYSNEVVGNKREMDLIEMVTSSLFSKV</sequence>
<dbReference type="Proteomes" id="UP000237000">
    <property type="component" value="Unassembled WGS sequence"/>
</dbReference>
<dbReference type="Pfam" id="PF13921">
    <property type="entry name" value="Myb_DNA-bind_6"/>
    <property type="match status" value="1"/>
</dbReference>
<feature type="compositionally biased region" description="Polar residues" evidence="6">
    <location>
        <begin position="438"/>
        <end position="447"/>
    </location>
</feature>
<dbReference type="PANTHER" id="PTHR45614">
    <property type="entry name" value="MYB PROTEIN-RELATED"/>
    <property type="match status" value="1"/>
</dbReference>
<name>A0A2P5ASJ9_TREOI</name>
<dbReference type="Gene3D" id="1.10.10.60">
    <property type="entry name" value="Homeodomain-like"/>
    <property type="match status" value="2"/>
</dbReference>
<keyword evidence="5" id="KW-0539">Nucleus</keyword>
<dbReference type="SUPFAM" id="SSF46689">
    <property type="entry name" value="Homeodomain-like"/>
    <property type="match status" value="1"/>
</dbReference>
<feature type="compositionally biased region" description="Polar residues" evidence="6">
    <location>
        <begin position="325"/>
        <end position="337"/>
    </location>
</feature>
<reference evidence="10" key="1">
    <citation type="submission" date="2016-06" db="EMBL/GenBank/DDBJ databases">
        <title>Parallel loss of symbiosis genes in relatives of nitrogen-fixing non-legume Parasponia.</title>
        <authorList>
            <person name="Van Velzen R."/>
            <person name="Holmer R."/>
            <person name="Bu F."/>
            <person name="Rutten L."/>
            <person name="Van Zeijl A."/>
            <person name="Liu W."/>
            <person name="Santuari L."/>
            <person name="Cao Q."/>
            <person name="Sharma T."/>
            <person name="Shen D."/>
            <person name="Roswanjaya Y."/>
            <person name="Wardhani T."/>
            <person name="Kalhor M.S."/>
            <person name="Jansen J."/>
            <person name="Van den Hoogen J."/>
            <person name="Gungor B."/>
            <person name="Hartog M."/>
            <person name="Hontelez J."/>
            <person name="Verver J."/>
            <person name="Yang W.-C."/>
            <person name="Schijlen E."/>
            <person name="Repin R."/>
            <person name="Schilthuizen M."/>
            <person name="Schranz E."/>
            <person name="Heidstra R."/>
            <person name="Miyata K."/>
            <person name="Fedorova E."/>
            <person name="Kohlen W."/>
            <person name="Bisseling T."/>
            <person name="Smit S."/>
            <person name="Geurts R."/>
        </authorList>
    </citation>
    <scope>NUCLEOTIDE SEQUENCE [LARGE SCALE GENOMIC DNA]</scope>
    <source>
        <strain evidence="10">cv. RG33-2</strain>
    </source>
</reference>
<feature type="domain" description="Myb-like" evidence="7">
    <location>
        <begin position="210"/>
        <end position="261"/>
    </location>
</feature>
<feature type="domain" description="HTH myb-type" evidence="8">
    <location>
        <begin position="266"/>
        <end position="316"/>
    </location>
</feature>
<evidence type="ECO:0000259" key="8">
    <source>
        <dbReference type="PROSITE" id="PS51294"/>
    </source>
</evidence>
<evidence type="ECO:0000256" key="5">
    <source>
        <dbReference type="ARBA" id="ARBA00023242"/>
    </source>
</evidence>
<dbReference type="GO" id="GO:0000981">
    <property type="term" value="F:DNA-binding transcription factor activity, RNA polymerase II-specific"/>
    <property type="evidence" value="ECO:0007669"/>
    <property type="project" value="TreeGrafter"/>
</dbReference>
<proteinExistence type="predicted"/>
<keyword evidence="3" id="KW-0805">Transcription regulation</keyword>
<dbReference type="InterPro" id="IPR009057">
    <property type="entry name" value="Homeodomain-like_sf"/>
</dbReference>
<dbReference type="PANTHER" id="PTHR45614:SF218">
    <property type="entry name" value="TRANSCRIPTION FACTOR MYB119-RELATED"/>
    <property type="match status" value="1"/>
</dbReference>
<feature type="region of interest" description="Disordered" evidence="6">
    <location>
        <begin position="426"/>
        <end position="469"/>
    </location>
</feature>
<dbReference type="CDD" id="cd00167">
    <property type="entry name" value="SANT"/>
    <property type="match status" value="2"/>
</dbReference>